<dbReference type="SUPFAM" id="SSF49373">
    <property type="entry name" value="Invasin/intimin cell-adhesion fragments"/>
    <property type="match status" value="1"/>
</dbReference>
<feature type="region of interest" description="Disordered" evidence="7">
    <location>
        <begin position="278"/>
        <end position="329"/>
    </location>
</feature>
<dbReference type="InterPro" id="IPR032291">
    <property type="entry name" value="Abn2_C"/>
</dbReference>
<dbReference type="GO" id="GO:0004553">
    <property type="term" value="F:hydrolase activity, hydrolyzing O-glycosyl compounds"/>
    <property type="evidence" value="ECO:0007669"/>
    <property type="project" value="InterPro"/>
</dbReference>
<evidence type="ECO:0000259" key="9">
    <source>
        <dbReference type="PROSITE" id="PS51272"/>
    </source>
</evidence>
<dbReference type="InterPro" id="IPR050727">
    <property type="entry name" value="GH43_arabinanases"/>
</dbReference>
<evidence type="ECO:0000256" key="6">
    <source>
        <dbReference type="PIRSR" id="PIRSR606710-2"/>
    </source>
</evidence>
<dbReference type="Gene3D" id="2.60.120.200">
    <property type="match status" value="2"/>
</dbReference>
<evidence type="ECO:0000313" key="11">
    <source>
        <dbReference type="Proteomes" id="UP001056756"/>
    </source>
</evidence>
<dbReference type="InterPro" id="IPR023296">
    <property type="entry name" value="Glyco_hydro_beta-prop_sf"/>
</dbReference>
<reference evidence="10" key="1">
    <citation type="submission" date="2022-05" db="EMBL/GenBank/DDBJ databases">
        <title>Novel bacterial taxa in a minimal lignocellulolytic consortium and its capacity to transform plastics disclosed by genome-resolved metagenomics.</title>
        <authorList>
            <person name="Rodriguez C.A.D."/>
            <person name="Diaz-Garcia L."/>
            <person name="Herrera K."/>
            <person name="Tarazona N.A."/>
            <person name="Sproer C."/>
            <person name="Overmann J."/>
            <person name="Jimenez D.J."/>
        </authorList>
    </citation>
    <scope>NUCLEOTIDE SEQUENCE</scope>
    <source>
        <strain evidence="10">MAG5</strain>
    </source>
</reference>
<evidence type="ECO:0000256" key="5">
    <source>
        <dbReference type="PIRSR" id="PIRSR606710-1"/>
    </source>
</evidence>
<comment type="pathway">
    <text evidence="1">Glycan metabolism; L-arabinan degradation.</text>
</comment>
<dbReference type="Pfam" id="PF20578">
    <property type="entry name" value="aBig_2"/>
    <property type="match status" value="1"/>
</dbReference>
<dbReference type="Pfam" id="PF00395">
    <property type="entry name" value="SLH"/>
    <property type="match status" value="2"/>
</dbReference>
<dbReference type="PANTHER" id="PTHR43301">
    <property type="entry name" value="ARABINAN ENDO-1,5-ALPHA-L-ARABINOSIDASE"/>
    <property type="match status" value="1"/>
</dbReference>
<evidence type="ECO:0000256" key="1">
    <source>
        <dbReference type="ARBA" id="ARBA00004834"/>
    </source>
</evidence>
<dbReference type="InterPro" id="IPR008964">
    <property type="entry name" value="Invasin/intimin_cell_adhesion"/>
</dbReference>
<dbReference type="SUPFAM" id="SSF75005">
    <property type="entry name" value="Arabinanase/levansucrase/invertase"/>
    <property type="match status" value="1"/>
</dbReference>
<dbReference type="Gene3D" id="2.115.10.20">
    <property type="entry name" value="Glycosyl hydrolase domain, family 43"/>
    <property type="match status" value="1"/>
</dbReference>
<evidence type="ECO:0000256" key="7">
    <source>
        <dbReference type="SAM" id="MobiDB-lite"/>
    </source>
</evidence>
<dbReference type="InterPro" id="IPR001119">
    <property type="entry name" value="SLH_dom"/>
</dbReference>
<feature type="domain" description="SLH" evidence="9">
    <location>
        <begin position="78"/>
        <end position="141"/>
    </location>
</feature>
<feature type="compositionally biased region" description="Low complexity" evidence="7">
    <location>
        <begin position="278"/>
        <end position="315"/>
    </location>
</feature>
<evidence type="ECO:0000256" key="2">
    <source>
        <dbReference type="ARBA" id="ARBA00009865"/>
    </source>
</evidence>
<dbReference type="PANTHER" id="PTHR43301:SF3">
    <property type="entry name" value="ARABINAN ENDO-1,5-ALPHA-L-ARABINOSIDASE A-RELATED"/>
    <property type="match status" value="1"/>
</dbReference>
<organism evidence="10 11">
    <name type="scientific">Candidatus Pristimantibacillus lignocellulolyticus</name>
    <dbReference type="NCBI Taxonomy" id="2994561"/>
    <lineage>
        <taxon>Bacteria</taxon>
        <taxon>Bacillati</taxon>
        <taxon>Bacillota</taxon>
        <taxon>Bacilli</taxon>
        <taxon>Bacillales</taxon>
        <taxon>Paenibacillaceae</taxon>
        <taxon>Candidatus Pristimantibacillus</taxon>
    </lineage>
</organism>
<dbReference type="InterPro" id="IPR006710">
    <property type="entry name" value="Glyco_hydro_43"/>
</dbReference>
<dbReference type="InterPro" id="IPR046780">
    <property type="entry name" value="aBig_2"/>
</dbReference>
<feature type="active site" description="Proton donor" evidence="5">
    <location>
        <position position="585"/>
    </location>
</feature>
<dbReference type="InterPro" id="IPR003343">
    <property type="entry name" value="Big_2"/>
</dbReference>
<dbReference type="Proteomes" id="UP001056756">
    <property type="component" value="Chromosome"/>
</dbReference>
<keyword evidence="3" id="KW-0378">Hydrolase</keyword>
<proteinExistence type="inferred from homology"/>
<dbReference type="Gene3D" id="2.40.128.10">
    <property type="match status" value="1"/>
</dbReference>
<feature type="domain" description="SLH" evidence="9">
    <location>
        <begin position="144"/>
        <end position="203"/>
    </location>
</feature>
<dbReference type="Pfam" id="PF02368">
    <property type="entry name" value="Big_2"/>
    <property type="match status" value="1"/>
</dbReference>
<feature type="signal peptide" evidence="8">
    <location>
        <begin position="1"/>
        <end position="26"/>
    </location>
</feature>
<dbReference type="GO" id="GO:0005975">
    <property type="term" value="P:carbohydrate metabolic process"/>
    <property type="evidence" value="ECO:0007669"/>
    <property type="project" value="InterPro"/>
</dbReference>
<accession>A0A9J6ZKB0</accession>
<dbReference type="EMBL" id="CP097899">
    <property type="protein sequence ID" value="URN96578.1"/>
    <property type="molecule type" value="Genomic_DNA"/>
</dbReference>
<evidence type="ECO:0000313" key="10">
    <source>
        <dbReference type="EMBL" id="URN96578.1"/>
    </source>
</evidence>
<name>A0A9J6ZKB0_9BACL</name>
<feature type="site" description="Important for catalytic activity, responsible for pKa modulation of the active site Glu and correct orientation of both the proton donor and substrate" evidence="6">
    <location>
        <position position="519"/>
    </location>
</feature>
<dbReference type="PROSITE" id="PS51272">
    <property type="entry name" value="SLH"/>
    <property type="match status" value="2"/>
</dbReference>
<dbReference type="SUPFAM" id="SSF49899">
    <property type="entry name" value="Concanavalin A-like lectins/glucanases"/>
    <property type="match status" value="2"/>
</dbReference>
<gene>
    <name evidence="10" type="ORF">NAG76_10295</name>
</gene>
<dbReference type="SMART" id="SM00635">
    <property type="entry name" value="BID_2"/>
    <property type="match status" value="1"/>
</dbReference>
<comment type="similarity">
    <text evidence="2">Belongs to the glycosyl hydrolase 43 family.</text>
</comment>
<protein>
    <submittedName>
        <fullName evidence="10">S-layer homology domain-containing protein</fullName>
    </submittedName>
</protein>
<sequence>MKFKSLSPILCAFLAILLCLPTAALASTGNTNNHWASAELDKWKQQDYISDTSKPDKAMTRLEIIMILNKVFNLTITSDVLFTDLENNSEASSQVNIAATAGYIKGYGDGSFRPNRAVTREEVAVILHRVFQLVGQSDGLDKLLDSDKLHDWSIAAVGALLHDQYVKGYPDQTFKPAKSVSLAEFITMLNNIAPVIITKPGVYSNLTGKNIIIASPDVTIIDSDITGNIYVTGSAAKGNISIEGSSVGGTLFSYIAVSLITLKSSNVSNEVALQPQVTAPSVPTTTPSPTNAPVSTQSPTSTPTPTPTATLTPEPTTSPEPSLVPPTYKEVGIHDPSIIKSKDGEYYVFGSHIEAAKSSDLMSWDRFTNGYTTTNNQLFGNLSENLQESFAWAGENDADNLGGFSVWAPDIMWVDEYENKDGSKGAYLMYYSVSSTAIRSAIGIATSQNIEGPYQYVDTIMYSGFTNNEAYDAKSVINKYWENTNLADLKTNGIITDARPGWFKSDGSYNNATFPNAIDANLYRDADDRLWMSYGSWSGGIFVLEIDPATGAAKYPGKDGTTSDGRLIDRYFGTKIAGGYGKSGEGPYVKYDAQSEYFFLFVTYGWLGIDGEYNMRVFRSESPNGPFVDANGDSAVLTATSVHDSIGNKIMGHYNFERNIGEQGSGSGIQYVSPGHNSVYIDDETGERFVVFHTRFSQQIDGFELRTHQLIMTEDNWLIATPYRYAGESLQAVAESKLVGDYKYINHEQDSSKTVHTSSYISLNSDHTISGAITGTWELANDYTAKITVNGSLYTGAFIEQWDSASQAYVIAFTAMDNEGKNIWGGKLKSTTALAQDILNDITITPATNIIGDLSLPTKATRDVVISWSSSNSAVISNNGVVTRPSSTDNAAVTLTASIIVDGTSHSKTIDVTVKPIEVAVLAAKYSFEDELIDSQNANKQGTLVGGKITDTDKGNISYGSGMFGKAAYFDGASGVVLPSDLINSNTYSVSLWLKPEQLTQFTTAFFAGSDADHWISLLPKGNALDGTMIWHRNNTTDKWFDARTNTTIPNNTWSHIAFTVEEGYLKLYINGKLLHSSQSLSDLFSGDTDNIFSLAVNYWDIPFKGYIDELEVYTGVLSQQEISAKLTSDSKVDTIQLAISEQIISLNQTFTPKNITVVPVVANNKQLTWSSSNPIIATVNAITGTVTGVSTGTTTITATSTDGGNASTSYVLHVVEGAIAHFNFNNNLDNSTVAGSQGATYIGNRINLSTTDTPVFDNGQGIVLDGSHGVLLPNYYFNDQTYSIRFNVKMNQLDRYSALFFAFQKNDQWLSFVPGGADHTNGNAFLWANNTGANGTADWFDGSTDQKFSTTEWVQVTITVNNGTASIYYGNTLVKSFSNFKNLFTSDTTTVALGVNYWDASARGFVDELKIFDYALSAEQVAALE</sequence>
<keyword evidence="4" id="KW-0326">Glycosidase</keyword>
<dbReference type="Pfam" id="PF04616">
    <property type="entry name" value="Glyco_hydro_43"/>
    <property type="match status" value="1"/>
</dbReference>
<dbReference type="InterPro" id="IPR013320">
    <property type="entry name" value="ConA-like_dom_sf"/>
</dbReference>
<feature type="chain" id="PRO_5039940891" evidence="8">
    <location>
        <begin position="27"/>
        <end position="1426"/>
    </location>
</feature>
<keyword evidence="8" id="KW-0732">Signal</keyword>
<feature type="active site" description="Proton acceptor" evidence="5">
    <location>
        <position position="335"/>
    </location>
</feature>
<evidence type="ECO:0000256" key="3">
    <source>
        <dbReference type="ARBA" id="ARBA00022801"/>
    </source>
</evidence>
<dbReference type="Gene3D" id="2.60.40.1080">
    <property type="match status" value="1"/>
</dbReference>
<dbReference type="Pfam" id="PF16369">
    <property type="entry name" value="GH43_C"/>
    <property type="match status" value="1"/>
</dbReference>
<evidence type="ECO:0000256" key="4">
    <source>
        <dbReference type="ARBA" id="ARBA00023295"/>
    </source>
</evidence>
<dbReference type="KEGG" id="plig:NAG76_10295"/>
<evidence type="ECO:0000256" key="8">
    <source>
        <dbReference type="SAM" id="SignalP"/>
    </source>
</evidence>
<dbReference type="Pfam" id="PF13385">
    <property type="entry name" value="Laminin_G_3"/>
    <property type="match status" value="2"/>
</dbReference>